<evidence type="ECO:0000313" key="3">
    <source>
        <dbReference type="EMBL" id="WJW69002.1"/>
    </source>
</evidence>
<dbReference type="SUPFAM" id="SSF50447">
    <property type="entry name" value="Translation proteins"/>
    <property type="match status" value="1"/>
</dbReference>
<dbReference type="EMBL" id="CP128400">
    <property type="protein sequence ID" value="WJW69002.1"/>
    <property type="molecule type" value="Genomic_DNA"/>
</dbReference>
<dbReference type="Proteomes" id="UP001431572">
    <property type="component" value="Chromosome 2"/>
</dbReference>
<evidence type="ECO:0000313" key="5">
    <source>
        <dbReference type="Proteomes" id="UP001431572"/>
    </source>
</evidence>
<sequence length="243" mass="27167">MQTEPVYLTEPYLRQMSARVLEILPEAAKRFRVLLDTTVFYPMGGGQPTDQGILSWGGATQAKVYQVMMKEGEIWHYLESESVPFEVGQVVLGELDWERRYQNMRVHTGGHLVDFALFRLGFVPEILKPLKGDHGKKPFVLYEGSVVSHAELSPDSLTQAIAELIKEERKLSWEFAPLEKLQSDAIYLQPGLPTHKPLRKLTLDGVGSVADGGTLVRNTAEVGSVTINAIEEKDGQVKVSYQL</sequence>
<name>A0A8T7MAJ0_9CHLR</name>
<reference evidence="3" key="2">
    <citation type="journal article" date="2024" name="Nature">
        <title>Anoxygenic phototroph of the Chloroflexota uses a type I reaction centre.</title>
        <authorList>
            <person name="Tsuji J.M."/>
            <person name="Shaw N.A."/>
            <person name="Nagashima S."/>
            <person name="Venkiteswaran J.J."/>
            <person name="Schiff S.L."/>
            <person name="Watanabe T."/>
            <person name="Fukui M."/>
            <person name="Hanada S."/>
            <person name="Tank M."/>
            <person name="Neufeld J.D."/>
        </authorList>
    </citation>
    <scope>NUCLEOTIDE SEQUENCE</scope>
    <source>
        <strain evidence="3">L227-S17</strain>
    </source>
</reference>
<dbReference type="GO" id="GO:0006419">
    <property type="term" value="P:alanyl-tRNA aminoacylation"/>
    <property type="evidence" value="ECO:0007669"/>
    <property type="project" value="InterPro"/>
</dbReference>
<proteinExistence type="predicted"/>
<evidence type="ECO:0000259" key="1">
    <source>
        <dbReference type="Pfam" id="PF01411"/>
    </source>
</evidence>
<feature type="domain" description="Alanyl-tRNA synthetase class IIc N-terminal" evidence="1">
    <location>
        <begin position="28"/>
        <end position="99"/>
    </location>
</feature>
<dbReference type="GO" id="GO:0005524">
    <property type="term" value="F:ATP binding"/>
    <property type="evidence" value="ECO:0007669"/>
    <property type="project" value="InterPro"/>
</dbReference>
<dbReference type="Gene3D" id="2.40.30.130">
    <property type="match status" value="1"/>
</dbReference>
<dbReference type="Pfam" id="PF01411">
    <property type="entry name" value="tRNA-synt_2c"/>
    <property type="match status" value="1"/>
</dbReference>
<protein>
    <submittedName>
        <fullName evidence="2">Alanyl-tRNA editing protein</fullName>
    </submittedName>
</protein>
<dbReference type="SUPFAM" id="SSF55186">
    <property type="entry name" value="ThrRS/AlaRS common domain"/>
    <property type="match status" value="1"/>
</dbReference>
<dbReference type="AlphaFoldDB" id="A0A8T7MAJ0"/>
<dbReference type="Gene3D" id="3.30.980.10">
    <property type="entry name" value="Threonyl-trna Synthetase, Chain A, domain 2"/>
    <property type="match status" value="1"/>
</dbReference>
<dbReference type="GO" id="GO:0004813">
    <property type="term" value="F:alanine-tRNA ligase activity"/>
    <property type="evidence" value="ECO:0007669"/>
    <property type="project" value="InterPro"/>
</dbReference>
<dbReference type="Proteomes" id="UP000521676">
    <property type="component" value="Unassembled WGS sequence"/>
</dbReference>
<evidence type="ECO:0000313" key="4">
    <source>
        <dbReference type="Proteomes" id="UP000521676"/>
    </source>
</evidence>
<dbReference type="PANTHER" id="PTHR43462:SF2">
    <property type="entry name" value="THREONYL AND ALANYL TRNA SYNTHETASE SECOND ADDITIONAL DOMAIN-CONTAINING PROTEIN"/>
    <property type="match status" value="1"/>
</dbReference>
<organism evidence="2 4">
    <name type="scientific">Candidatus Chlorohelix allophototropha</name>
    <dbReference type="NCBI Taxonomy" id="3003348"/>
    <lineage>
        <taxon>Bacteria</taxon>
        <taxon>Bacillati</taxon>
        <taxon>Chloroflexota</taxon>
        <taxon>Chloroflexia</taxon>
        <taxon>Candidatus Chloroheliales</taxon>
        <taxon>Candidatus Chloroheliaceae</taxon>
        <taxon>Candidatus Chlorohelix</taxon>
    </lineage>
</organism>
<keyword evidence="5" id="KW-1185">Reference proteome</keyword>
<gene>
    <name evidence="2" type="ORF">HXX08_24720</name>
    <name evidence="3" type="ORF">OZ401_002593</name>
</gene>
<dbReference type="EMBL" id="JACATZ010000003">
    <property type="protein sequence ID" value="NWJ49074.1"/>
    <property type="molecule type" value="Genomic_DNA"/>
</dbReference>
<evidence type="ECO:0000313" key="2">
    <source>
        <dbReference type="EMBL" id="NWJ49074.1"/>
    </source>
</evidence>
<dbReference type="InterPro" id="IPR018164">
    <property type="entry name" value="Ala-tRNA-synth_IIc_N"/>
</dbReference>
<reference evidence="2 4" key="1">
    <citation type="submission" date="2020-06" db="EMBL/GenBank/DDBJ databases">
        <title>Anoxygenic phototrophic Chloroflexota member uses a Type I reaction center.</title>
        <authorList>
            <person name="Tsuji J.M."/>
            <person name="Shaw N.A."/>
            <person name="Nagashima S."/>
            <person name="Venkiteswaran J."/>
            <person name="Schiff S.L."/>
            <person name="Hanada S."/>
            <person name="Tank M."/>
            <person name="Neufeld J.D."/>
        </authorList>
    </citation>
    <scope>NUCLEOTIDE SEQUENCE [LARGE SCALE GENOMIC DNA]</scope>
    <source>
        <strain evidence="2">L227-S17</strain>
    </source>
</reference>
<dbReference type="InterPro" id="IPR009000">
    <property type="entry name" value="Transl_B-barrel_sf"/>
</dbReference>
<accession>A0A8T7MAJ0</accession>
<dbReference type="RefSeq" id="WP_341470905.1">
    <property type="nucleotide sequence ID" value="NZ_CP128400.1"/>
</dbReference>
<dbReference type="InterPro" id="IPR051335">
    <property type="entry name" value="Alanyl-tRNA_Editing_Enzymes"/>
</dbReference>
<dbReference type="InterPro" id="IPR018163">
    <property type="entry name" value="Thr/Ala-tRNA-synth_IIc_edit"/>
</dbReference>
<dbReference type="PANTHER" id="PTHR43462">
    <property type="entry name" value="ALANYL-TRNA EDITING PROTEIN"/>
    <property type="match status" value="1"/>
</dbReference>